<dbReference type="HAMAP" id="MF_00735">
    <property type="entry name" value="Methyltr_PrmA"/>
    <property type="match status" value="1"/>
</dbReference>
<comment type="caution">
    <text evidence="7">The sequence shown here is derived from an EMBL/GenBank/DDBJ whole genome shotgun (WGS) entry which is preliminary data.</text>
</comment>
<dbReference type="CDD" id="cd02440">
    <property type="entry name" value="AdoMet_MTases"/>
    <property type="match status" value="1"/>
</dbReference>
<proteinExistence type="inferred from homology"/>
<evidence type="ECO:0000256" key="5">
    <source>
        <dbReference type="ARBA" id="ARBA00022691"/>
    </source>
</evidence>
<keyword evidence="3 6" id="KW-0489">Methyltransferase</keyword>
<dbReference type="AlphaFoldDB" id="A0A6M0QU21"/>
<feature type="binding site" evidence="6">
    <location>
        <position position="201"/>
    </location>
    <ligand>
        <name>S-adenosyl-L-methionine</name>
        <dbReference type="ChEBI" id="CHEBI:59789"/>
    </ligand>
</feature>
<dbReference type="EC" id="2.1.1.-" evidence="6"/>
<reference evidence="7 8" key="1">
    <citation type="submission" date="2020-02" db="EMBL/GenBank/DDBJ databases">
        <authorList>
            <person name="Chen W.-M."/>
        </authorList>
    </citation>
    <scope>NUCLEOTIDE SEQUENCE [LARGE SCALE GENOMIC DNA]</scope>
    <source>
        <strain evidence="7 8">KMS-5</strain>
    </source>
</reference>
<name>A0A6M0QU21_9RHOB</name>
<keyword evidence="5 6" id="KW-0949">S-adenosyl-L-methionine</keyword>
<evidence type="ECO:0000256" key="4">
    <source>
        <dbReference type="ARBA" id="ARBA00022679"/>
    </source>
</evidence>
<sequence length="312" mass="32234">MLAVLAEAFGAAAFEVTSVSQHTWSALTTLPGEGMARALAGTMETLDPAPYGVGAFEIEDGSGLWEVGAYFSEAPDTATINALAAKAGARPFVISEVPDVDWVAHVRRELAPVEAGRFFVYGSHDADKVPADPGRVALQIEATVAFGTGHHGTTLGCLRAFDRLFAEGLRPAKVADIGAGTAVLAIAAAAVLPDALVIASDIDEVAVDVSEANVSINGLEGRIECLEAAGFAHPRLHEAGPFDLIFANILKGPLIELAPDMAQHCAAGGLVILSGLLAVQAEAVTAAYVAAGFTPVSREDLGEWSALVLKRN</sequence>
<feature type="binding site" evidence="6">
    <location>
        <position position="248"/>
    </location>
    <ligand>
        <name>S-adenosyl-L-methionine</name>
        <dbReference type="ChEBI" id="CHEBI:59789"/>
    </ligand>
</feature>
<keyword evidence="7" id="KW-0687">Ribonucleoprotein</keyword>
<keyword evidence="2 6" id="KW-0963">Cytoplasm</keyword>
<dbReference type="PANTHER" id="PTHR43648">
    <property type="entry name" value="ELECTRON TRANSFER FLAVOPROTEIN BETA SUBUNIT LYSINE METHYLTRANSFERASE"/>
    <property type="match status" value="1"/>
</dbReference>
<dbReference type="PANTHER" id="PTHR43648:SF1">
    <property type="entry name" value="ELECTRON TRANSFER FLAVOPROTEIN BETA SUBUNIT LYSINE METHYLTRANSFERASE"/>
    <property type="match status" value="1"/>
</dbReference>
<keyword evidence="4 6" id="KW-0808">Transferase</keyword>
<evidence type="ECO:0000256" key="3">
    <source>
        <dbReference type="ARBA" id="ARBA00022603"/>
    </source>
</evidence>
<comment type="catalytic activity">
    <reaction evidence="6">
        <text>L-lysyl-[protein] + 3 S-adenosyl-L-methionine = N(6),N(6),N(6)-trimethyl-L-lysyl-[protein] + 3 S-adenosyl-L-homocysteine + 3 H(+)</text>
        <dbReference type="Rhea" id="RHEA:54192"/>
        <dbReference type="Rhea" id="RHEA-COMP:9752"/>
        <dbReference type="Rhea" id="RHEA-COMP:13826"/>
        <dbReference type="ChEBI" id="CHEBI:15378"/>
        <dbReference type="ChEBI" id="CHEBI:29969"/>
        <dbReference type="ChEBI" id="CHEBI:57856"/>
        <dbReference type="ChEBI" id="CHEBI:59789"/>
        <dbReference type="ChEBI" id="CHEBI:61961"/>
    </reaction>
</comment>
<dbReference type="Pfam" id="PF06325">
    <property type="entry name" value="PrmA"/>
    <property type="match status" value="1"/>
</dbReference>
<dbReference type="InterPro" id="IPR050078">
    <property type="entry name" value="Ribosomal_L11_MeTrfase_PrmA"/>
</dbReference>
<dbReference type="GO" id="GO:0032259">
    <property type="term" value="P:methylation"/>
    <property type="evidence" value="ECO:0007669"/>
    <property type="project" value="UniProtKB-KW"/>
</dbReference>
<evidence type="ECO:0000313" key="7">
    <source>
        <dbReference type="EMBL" id="NEY90986.1"/>
    </source>
</evidence>
<dbReference type="InterPro" id="IPR029063">
    <property type="entry name" value="SAM-dependent_MTases_sf"/>
</dbReference>
<dbReference type="GO" id="GO:0008276">
    <property type="term" value="F:protein methyltransferase activity"/>
    <property type="evidence" value="ECO:0007669"/>
    <property type="project" value="UniProtKB-UniRule"/>
</dbReference>
<dbReference type="InterPro" id="IPR004498">
    <property type="entry name" value="Ribosomal_PrmA_MeTrfase"/>
</dbReference>
<dbReference type="EMBL" id="JAAIVJ010000006">
    <property type="protein sequence ID" value="NEY90986.1"/>
    <property type="molecule type" value="Genomic_DNA"/>
</dbReference>
<accession>A0A6M0QU21</accession>
<organism evidence="7 8">
    <name type="scientific">Tabrizicola oligotrophica</name>
    <dbReference type="NCBI Taxonomy" id="2710650"/>
    <lineage>
        <taxon>Bacteria</taxon>
        <taxon>Pseudomonadati</taxon>
        <taxon>Pseudomonadota</taxon>
        <taxon>Alphaproteobacteria</taxon>
        <taxon>Rhodobacterales</taxon>
        <taxon>Paracoccaceae</taxon>
        <taxon>Tabrizicola</taxon>
    </lineage>
</organism>
<feature type="binding site" evidence="6">
    <location>
        <position position="154"/>
    </location>
    <ligand>
        <name>S-adenosyl-L-methionine</name>
        <dbReference type="ChEBI" id="CHEBI:59789"/>
    </ligand>
</feature>
<evidence type="ECO:0000256" key="6">
    <source>
        <dbReference type="HAMAP-Rule" id="MF_00735"/>
    </source>
</evidence>
<gene>
    <name evidence="6" type="primary">prmA</name>
    <name evidence="7" type="ORF">G4Z14_11830</name>
</gene>
<feature type="binding site" evidence="6">
    <location>
        <position position="178"/>
    </location>
    <ligand>
        <name>S-adenosyl-L-methionine</name>
        <dbReference type="ChEBI" id="CHEBI:59789"/>
    </ligand>
</feature>
<dbReference type="SUPFAM" id="SSF53335">
    <property type="entry name" value="S-adenosyl-L-methionine-dependent methyltransferases"/>
    <property type="match status" value="1"/>
</dbReference>
<dbReference type="Gene3D" id="3.40.50.150">
    <property type="entry name" value="Vaccinia Virus protein VP39"/>
    <property type="match status" value="1"/>
</dbReference>
<dbReference type="Proteomes" id="UP000477782">
    <property type="component" value="Unassembled WGS sequence"/>
</dbReference>
<comment type="similarity">
    <text evidence="1 6">Belongs to the methyltransferase superfamily. PrmA family.</text>
</comment>
<comment type="function">
    <text evidence="6">Methylates ribosomal protein L11.</text>
</comment>
<evidence type="ECO:0000256" key="1">
    <source>
        <dbReference type="ARBA" id="ARBA00009741"/>
    </source>
</evidence>
<evidence type="ECO:0000256" key="2">
    <source>
        <dbReference type="ARBA" id="ARBA00022490"/>
    </source>
</evidence>
<protein>
    <recommendedName>
        <fullName evidence="6">Ribosomal protein L11 methyltransferase</fullName>
        <shortName evidence="6">L11 Mtase</shortName>
        <ecNumber evidence="6">2.1.1.-</ecNumber>
    </recommendedName>
</protein>
<keyword evidence="7" id="KW-0689">Ribosomal protein</keyword>
<dbReference type="GO" id="GO:0005737">
    <property type="term" value="C:cytoplasm"/>
    <property type="evidence" value="ECO:0007669"/>
    <property type="project" value="UniProtKB-SubCell"/>
</dbReference>
<evidence type="ECO:0000313" key="8">
    <source>
        <dbReference type="Proteomes" id="UP000477782"/>
    </source>
</evidence>
<dbReference type="GO" id="GO:0005840">
    <property type="term" value="C:ribosome"/>
    <property type="evidence" value="ECO:0007669"/>
    <property type="project" value="UniProtKB-KW"/>
</dbReference>
<keyword evidence="8" id="KW-1185">Reference proteome</keyword>
<comment type="subcellular location">
    <subcellularLocation>
        <location evidence="6">Cytoplasm</location>
    </subcellularLocation>
</comment>